<comment type="similarity">
    <text evidence="2">Belongs to the bacterial solute-binding protein 5 family.</text>
</comment>
<dbReference type="InterPro" id="IPR006311">
    <property type="entry name" value="TAT_signal"/>
</dbReference>
<evidence type="ECO:0000256" key="1">
    <source>
        <dbReference type="ARBA" id="ARBA00004418"/>
    </source>
</evidence>
<name>A0A5C8PLT9_9HYPH</name>
<dbReference type="Gene3D" id="3.90.76.10">
    <property type="entry name" value="Dipeptide-binding Protein, Domain 1"/>
    <property type="match status" value="1"/>
</dbReference>
<dbReference type="EMBL" id="VDUZ01000018">
    <property type="protein sequence ID" value="TXL74425.1"/>
    <property type="molecule type" value="Genomic_DNA"/>
</dbReference>
<dbReference type="SUPFAM" id="SSF53850">
    <property type="entry name" value="Periplasmic binding protein-like II"/>
    <property type="match status" value="1"/>
</dbReference>
<feature type="domain" description="Solute-binding protein family 5" evidence="3">
    <location>
        <begin position="88"/>
        <end position="437"/>
    </location>
</feature>
<dbReference type="GO" id="GO:0030288">
    <property type="term" value="C:outer membrane-bounded periplasmic space"/>
    <property type="evidence" value="ECO:0007669"/>
    <property type="project" value="UniProtKB-ARBA"/>
</dbReference>
<dbReference type="PIRSF" id="PIRSF002741">
    <property type="entry name" value="MppA"/>
    <property type="match status" value="1"/>
</dbReference>
<accession>A0A5C8PLT9</accession>
<evidence type="ECO:0000313" key="5">
    <source>
        <dbReference type="Proteomes" id="UP000321638"/>
    </source>
</evidence>
<dbReference type="GO" id="GO:0043190">
    <property type="term" value="C:ATP-binding cassette (ABC) transporter complex"/>
    <property type="evidence" value="ECO:0007669"/>
    <property type="project" value="InterPro"/>
</dbReference>
<keyword evidence="5" id="KW-1185">Reference proteome</keyword>
<organism evidence="4 5">
    <name type="scientific">Vineibacter terrae</name>
    <dbReference type="NCBI Taxonomy" id="2586908"/>
    <lineage>
        <taxon>Bacteria</taxon>
        <taxon>Pseudomonadati</taxon>
        <taxon>Pseudomonadota</taxon>
        <taxon>Alphaproteobacteria</taxon>
        <taxon>Hyphomicrobiales</taxon>
        <taxon>Vineibacter</taxon>
    </lineage>
</organism>
<evidence type="ECO:0000313" key="4">
    <source>
        <dbReference type="EMBL" id="TXL74425.1"/>
    </source>
</evidence>
<dbReference type="Pfam" id="PF00496">
    <property type="entry name" value="SBP_bac_5"/>
    <property type="match status" value="1"/>
</dbReference>
<comment type="subcellular location">
    <subcellularLocation>
        <location evidence="1">Periplasm</location>
    </subcellularLocation>
</comment>
<dbReference type="GO" id="GO:1904680">
    <property type="term" value="F:peptide transmembrane transporter activity"/>
    <property type="evidence" value="ECO:0007669"/>
    <property type="project" value="TreeGrafter"/>
</dbReference>
<sequence length="520" mass="56081">MSSNTQRPAAAIRRRQAMSYGLSGAGLAMLGLPGIAAPAAAQQAGVLRVSANVNPSTLDPATGRSGGDHQFLYPLYDTLVAWEPTTLEPRPGLAQSWTYKDASTVVLELRPGLTFHDGTPLDAEAVKFNLDRNRSDPKSNIKVDLAGVESVEATGPTTVTIKLKQADQSLPLILSDRAGMMASPTAIKAGGGSIDRVPVGAGPWKFARWDDNALVAYERNPTYWRKGIPKVDRLEMKVIPEVSTGVRSVIAGENDVVVAVPAIQKPLLDRSGKVKVFTTPSLYLYMIYLDFSKPPLNDVRVRRAINLAIDREVYSKVTMGGLGQPATTLFPKEYWAHDPALANIITYDPDKAKALLKEAGSPSVTFTGVAYTDQAAVQRQEVLMEMWRRVGINPKIHNASVPEASQAFFFNRTVNSMLAAITARPDPSMAPYTIFGKDSPYNGGHQEIPGMEAALAASRVGATPAARKEALSKVQRIALEQAVFVPLAFDVSIIALSNKYAGFQPNLLGRPRYEEIAAAG</sequence>
<dbReference type="PROSITE" id="PS51318">
    <property type="entry name" value="TAT"/>
    <property type="match status" value="1"/>
</dbReference>
<reference evidence="4 5" key="1">
    <citation type="submission" date="2019-06" db="EMBL/GenBank/DDBJ databases">
        <title>New taxonomy in bacterial strain CC-CFT640, isolated from vineyard.</title>
        <authorList>
            <person name="Lin S.-Y."/>
            <person name="Tsai C.-F."/>
            <person name="Young C.-C."/>
        </authorList>
    </citation>
    <scope>NUCLEOTIDE SEQUENCE [LARGE SCALE GENOMIC DNA]</scope>
    <source>
        <strain evidence="4 5">CC-CFT640</strain>
    </source>
</reference>
<dbReference type="InterPro" id="IPR000914">
    <property type="entry name" value="SBP_5_dom"/>
</dbReference>
<dbReference type="Proteomes" id="UP000321638">
    <property type="component" value="Unassembled WGS sequence"/>
</dbReference>
<dbReference type="Gene3D" id="3.10.105.10">
    <property type="entry name" value="Dipeptide-binding Protein, Domain 3"/>
    <property type="match status" value="1"/>
</dbReference>
<dbReference type="GO" id="GO:0015833">
    <property type="term" value="P:peptide transport"/>
    <property type="evidence" value="ECO:0007669"/>
    <property type="project" value="TreeGrafter"/>
</dbReference>
<protein>
    <submittedName>
        <fullName evidence="4">Peptide ABC transporter</fullName>
    </submittedName>
</protein>
<evidence type="ECO:0000256" key="2">
    <source>
        <dbReference type="ARBA" id="ARBA00005695"/>
    </source>
</evidence>
<evidence type="ECO:0000259" key="3">
    <source>
        <dbReference type="Pfam" id="PF00496"/>
    </source>
</evidence>
<proteinExistence type="inferred from homology"/>
<comment type="caution">
    <text evidence="4">The sequence shown here is derived from an EMBL/GenBank/DDBJ whole genome shotgun (WGS) entry which is preliminary data.</text>
</comment>
<dbReference type="PANTHER" id="PTHR30290">
    <property type="entry name" value="PERIPLASMIC BINDING COMPONENT OF ABC TRANSPORTER"/>
    <property type="match status" value="1"/>
</dbReference>
<dbReference type="Gene3D" id="3.40.190.10">
    <property type="entry name" value="Periplasmic binding protein-like II"/>
    <property type="match status" value="1"/>
</dbReference>
<dbReference type="InterPro" id="IPR039424">
    <property type="entry name" value="SBP_5"/>
</dbReference>
<dbReference type="InterPro" id="IPR030678">
    <property type="entry name" value="Peptide/Ni-bd"/>
</dbReference>
<dbReference type="AlphaFoldDB" id="A0A5C8PLT9"/>
<gene>
    <name evidence="4" type="ORF">FHP25_16800</name>
</gene>
<dbReference type="RefSeq" id="WP_147848104.1">
    <property type="nucleotide sequence ID" value="NZ_VDUZ01000018.1"/>
</dbReference>
<dbReference type="OrthoDB" id="7318145at2"/>